<dbReference type="AlphaFoldDB" id="A0A8A4TH48"/>
<dbReference type="Proteomes" id="UP000663929">
    <property type="component" value="Chromosome"/>
</dbReference>
<evidence type="ECO:0000313" key="2">
    <source>
        <dbReference type="Proteomes" id="UP000663929"/>
    </source>
</evidence>
<evidence type="ECO:0000313" key="1">
    <source>
        <dbReference type="EMBL" id="QTD48058.1"/>
    </source>
</evidence>
<organism evidence="1 2">
    <name type="scientific">Sulfidibacter corallicola</name>
    <dbReference type="NCBI Taxonomy" id="2818388"/>
    <lineage>
        <taxon>Bacteria</taxon>
        <taxon>Pseudomonadati</taxon>
        <taxon>Acidobacteriota</taxon>
        <taxon>Holophagae</taxon>
        <taxon>Acanthopleuribacterales</taxon>
        <taxon>Acanthopleuribacteraceae</taxon>
        <taxon>Sulfidibacter</taxon>
    </lineage>
</organism>
<name>A0A8A4TH48_SULCO</name>
<keyword evidence="2" id="KW-1185">Reference proteome</keyword>
<proteinExistence type="predicted"/>
<sequence length="298" mass="33445">MRFIYQGLLTADDPRTRGLLQNAIFPTATMLENGSMRLFFGAPDRGRDFIFYLDVHPSRPTHATTQAVYCLEHGQAGTFDADSVLPASPLPCSESLRLYYSGRQKVVGRPYVEYVGLAHSHDDVHFRRASHTPICDRTDQSLFVRGQACVTERDGTFHMWYVGAGQWQQVEGREAPCGRIFHMTSKDGLSWPAQGHLCLGPRKDREMGLYRPWVIRTQGFWHMWASARHLDGAGSILAARSRDGTSWERDEHPVSFVRAPADLRADQLSCLQGPQQGLAFFRTTAPQPGIAIALMDPI</sequence>
<protein>
    <recommendedName>
        <fullName evidence="3">Glycosyl hydrolase family 32 N-terminal domain-containing protein</fullName>
    </recommendedName>
</protein>
<dbReference type="SUPFAM" id="SSF75005">
    <property type="entry name" value="Arabinanase/levansucrase/invertase"/>
    <property type="match status" value="1"/>
</dbReference>
<dbReference type="RefSeq" id="WP_237377720.1">
    <property type="nucleotide sequence ID" value="NZ_CP071793.1"/>
</dbReference>
<gene>
    <name evidence="1" type="ORF">J3U87_20940</name>
</gene>
<dbReference type="InterPro" id="IPR023296">
    <property type="entry name" value="Glyco_hydro_beta-prop_sf"/>
</dbReference>
<dbReference type="KEGG" id="scor:J3U87_20940"/>
<evidence type="ECO:0008006" key="3">
    <source>
        <dbReference type="Google" id="ProtNLM"/>
    </source>
</evidence>
<dbReference type="EMBL" id="CP071793">
    <property type="protein sequence ID" value="QTD48058.1"/>
    <property type="molecule type" value="Genomic_DNA"/>
</dbReference>
<reference evidence="1" key="1">
    <citation type="submission" date="2021-03" db="EMBL/GenBank/DDBJ databases">
        <title>Acanthopleuribacteraceae sp. M133.</title>
        <authorList>
            <person name="Wang G."/>
        </authorList>
    </citation>
    <scope>NUCLEOTIDE SEQUENCE</scope>
    <source>
        <strain evidence="1">M133</strain>
    </source>
</reference>
<accession>A0A8A4TH48</accession>
<dbReference type="Gene3D" id="2.115.10.20">
    <property type="entry name" value="Glycosyl hydrolase domain, family 43"/>
    <property type="match status" value="2"/>
</dbReference>